<dbReference type="Gene3D" id="2.60.120.620">
    <property type="entry name" value="q2cbj1_9rhob like domain"/>
    <property type="match status" value="2"/>
</dbReference>
<evidence type="ECO:0000256" key="5">
    <source>
        <dbReference type="ARBA" id="ARBA00023004"/>
    </source>
</evidence>
<proteinExistence type="predicted"/>
<name>A0A6C0L2Q8_9ZZZZ</name>
<dbReference type="PANTHER" id="PTHR10869:SF246">
    <property type="entry name" value="TRANSMEMBRANE PROLYL 4-HYDROXYLASE"/>
    <property type="match status" value="1"/>
</dbReference>
<evidence type="ECO:0000256" key="3">
    <source>
        <dbReference type="ARBA" id="ARBA00022964"/>
    </source>
</evidence>
<keyword evidence="5" id="KW-0408">Iron</keyword>
<dbReference type="PANTHER" id="PTHR10869">
    <property type="entry name" value="PROLYL 4-HYDROXYLASE ALPHA SUBUNIT"/>
    <property type="match status" value="1"/>
</dbReference>
<dbReference type="InterPro" id="IPR005123">
    <property type="entry name" value="Oxoglu/Fe-dep_dioxygenase_dom"/>
</dbReference>
<dbReference type="PROSITE" id="PS51471">
    <property type="entry name" value="FE2OG_OXY"/>
    <property type="match status" value="1"/>
</dbReference>
<dbReference type="InterPro" id="IPR045054">
    <property type="entry name" value="P4HA-like"/>
</dbReference>
<dbReference type="GO" id="GO:0051213">
    <property type="term" value="F:dioxygenase activity"/>
    <property type="evidence" value="ECO:0007669"/>
    <property type="project" value="UniProtKB-KW"/>
</dbReference>
<dbReference type="AlphaFoldDB" id="A0A6C0L2Q8"/>
<sequence length="716" mass="81922">MALLTEAKSNIVGYEKLHDDPYVETIDNFISNEDCLHFINLANGRLKQALVSHGRKGEVSSGRTGKNCWIGHNHDAVTTRISKQIADHVNLPIINAEAFQVIYYDVSQEYRNHCDGWPHDLSEKSRRCMRMGGQRIKTALCYLNSVEKGGATRFTKLNIDVQPKAGRLLVFHNTYKGTNKRHPLSEHAGTPVISGEKWAFNLWFREDDFKKVVYDPPRSTFASVSYKALNQDGNAVEITDLSNTKIGTTYNISIKSYENVIAHADLQRLEEDMKFENDTSKATAWIPTSKHTHFINRISQITGESVNNFETMCAIQYPGGYVHSPHFDAFDEKRENSKVVTEKMGQRVKTISGFLYKGLNYNFTNNRLNYTPEAGSLLVYENVKPGTTTREKNALKKITNLTNDPLVVFHIFVRQRSRNCDYIPPQLKVKPPLPPTIQSNSGNILGDGTEDYVPQINSGLQVENYYNGTYGNTLLSTYERFHNKTISKMGYKSLSFCNIRTGWDDVTKTVMALKNMRNECSGVVNSEKLKDTYKFDEFTPVIIENAIIPQAVDLISKYYNNGIEKNQFPFGDRQSKRFKTRNDPVARILHYELLPLIERLTGENLRPTYTYLSCYVQGSDLPQHTDNPDCWRTVSYLIDKPEGSKWPIYFDTVKQKKKHSGRSFGPQVPKDRCISCDCEKGGFMCFDGTDHLHFREALPDKYYYLLLLHYKTISQK</sequence>
<comment type="cofactor">
    <cofactor evidence="1">
        <name>L-ascorbate</name>
        <dbReference type="ChEBI" id="CHEBI:38290"/>
    </cofactor>
</comment>
<organism evidence="7">
    <name type="scientific">viral metagenome</name>
    <dbReference type="NCBI Taxonomy" id="1070528"/>
    <lineage>
        <taxon>unclassified sequences</taxon>
        <taxon>metagenomes</taxon>
        <taxon>organismal metagenomes</taxon>
    </lineage>
</organism>
<keyword evidence="3" id="KW-0223">Dioxygenase</keyword>
<accession>A0A6C0L2Q8</accession>
<dbReference type="SMART" id="SM00702">
    <property type="entry name" value="P4Hc"/>
    <property type="match status" value="1"/>
</dbReference>
<evidence type="ECO:0000256" key="2">
    <source>
        <dbReference type="ARBA" id="ARBA00022723"/>
    </source>
</evidence>
<dbReference type="EMBL" id="MN741018">
    <property type="protein sequence ID" value="QHU22768.1"/>
    <property type="molecule type" value="Genomic_DNA"/>
</dbReference>
<keyword evidence="4" id="KW-0560">Oxidoreductase</keyword>
<dbReference type="GO" id="GO:0031418">
    <property type="term" value="F:L-ascorbic acid binding"/>
    <property type="evidence" value="ECO:0007669"/>
    <property type="project" value="InterPro"/>
</dbReference>
<dbReference type="GO" id="GO:0016705">
    <property type="term" value="F:oxidoreductase activity, acting on paired donors, with incorporation or reduction of molecular oxygen"/>
    <property type="evidence" value="ECO:0007669"/>
    <property type="project" value="InterPro"/>
</dbReference>
<evidence type="ECO:0000256" key="1">
    <source>
        <dbReference type="ARBA" id="ARBA00001961"/>
    </source>
</evidence>
<reference evidence="7" key="1">
    <citation type="journal article" date="2020" name="Nature">
        <title>Giant virus diversity and host interactions through global metagenomics.</title>
        <authorList>
            <person name="Schulz F."/>
            <person name="Roux S."/>
            <person name="Paez-Espino D."/>
            <person name="Jungbluth S."/>
            <person name="Walsh D.A."/>
            <person name="Denef V.J."/>
            <person name="McMahon K.D."/>
            <person name="Konstantinidis K.T."/>
            <person name="Eloe-Fadrosh E.A."/>
            <person name="Kyrpides N.C."/>
            <person name="Woyke T."/>
        </authorList>
    </citation>
    <scope>NUCLEOTIDE SEQUENCE</scope>
    <source>
        <strain evidence="7">GVMAG-S-ERX555907-63</strain>
    </source>
</reference>
<dbReference type="InterPro" id="IPR006620">
    <property type="entry name" value="Pro_4_hyd_alph"/>
</dbReference>
<evidence type="ECO:0000313" key="7">
    <source>
        <dbReference type="EMBL" id="QHU22768.1"/>
    </source>
</evidence>
<dbReference type="InterPro" id="IPR044862">
    <property type="entry name" value="Pro_4_hyd_alph_FE2OG_OXY"/>
</dbReference>
<keyword evidence="2" id="KW-0479">Metal-binding</keyword>
<evidence type="ECO:0000256" key="4">
    <source>
        <dbReference type="ARBA" id="ARBA00023002"/>
    </source>
</evidence>
<dbReference type="Pfam" id="PF13640">
    <property type="entry name" value="2OG-FeII_Oxy_3"/>
    <property type="match status" value="1"/>
</dbReference>
<dbReference type="GO" id="GO:0005506">
    <property type="term" value="F:iron ion binding"/>
    <property type="evidence" value="ECO:0007669"/>
    <property type="project" value="InterPro"/>
</dbReference>
<evidence type="ECO:0000259" key="6">
    <source>
        <dbReference type="PROSITE" id="PS51471"/>
    </source>
</evidence>
<protein>
    <recommendedName>
        <fullName evidence="6">Fe2OG dioxygenase domain-containing protein</fullName>
    </recommendedName>
</protein>
<feature type="domain" description="Fe2OG dioxygenase" evidence="6">
    <location>
        <begin position="95"/>
        <end position="206"/>
    </location>
</feature>